<feature type="region of interest" description="Disordered" evidence="1">
    <location>
        <begin position="127"/>
        <end position="146"/>
    </location>
</feature>
<dbReference type="PANTHER" id="PTHR13930:SF0">
    <property type="entry name" value="S-ADENOSYL-L-METHIONINE-DEPENDENT TRNA 4-DEMETHYLWYOSINE SYNTHASE TYW1-RELATED"/>
    <property type="match status" value="1"/>
</dbReference>
<evidence type="ECO:0000313" key="3">
    <source>
        <dbReference type="Proteomes" id="UP000746747"/>
    </source>
</evidence>
<dbReference type="OrthoDB" id="5858751at2759"/>
<sequence>GTALFLMDCTYDRNGSESIEWFLEFLEDLAFDQKAADLPCRQMHFAILGIGDPCNDHKQYNRIAKALTRRLNSIGAVALYPSCYICSGSSAGLEKQAASWAFRIAKMLDKHAARITKSRSFWYYDSGSSSNKSDTDDAQEFLSDHV</sequence>
<protein>
    <recommendedName>
        <fullName evidence="4">Flavodoxin-like domain-containing protein</fullName>
    </recommendedName>
</protein>
<evidence type="ECO:0000256" key="1">
    <source>
        <dbReference type="SAM" id="MobiDB-lite"/>
    </source>
</evidence>
<evidence type="ECO:0008006" key="4">
    <source>
        <dbReference type="Google" id="ProtNLM"/>
    </source>
</evidence>
<keyword evidence="3" id="KW-1185">Reference proteome</keyword>
<accession>A0A8J2M037</accession>
<dbReference type="InterPro" id="IPR034556">
    <property type="entry name" value="tRNA_wybutosine-synthase"/>
</dbReference>
<dbReference type="AlphaFoldDB" id="A0A8J2M037"/>
<evidence type="ECO:0000313" key="2">
    <source>
        <dbReference type="EMBL" id="CAG9532245.1"/>
    </source>
</evidence>
<dbReference type="EMBL" id="CAKAEH010000920">
    <property type="protein sequence ID" value="CAG9532245.1"/>
    <property type="molecule type" value="Genomic_DNA"/>
</dbReference>
<gene>
    <name evidence="2" type="ORF">CJOHNSTONI_LOCUS2573</name>
</gene>
<proteinExistence type="predicted"/>
<dbReference type="GO" id="GO:0051539">
    <property type="term" value="F:4 iron, 4 sulfur cluster binding"/>
    <property type="evidence" value="ECO:0007669"/>
    <property type="project" value="InterPro"/>
</dbReference>
<dbReference type="Proteomes" id="UP000746747">
    <property type="component" value="Unassembled WGS sequence"/>
</dbReference>
<dbReference type="InterPro" id="IPR029039">
    <property type="entry name" value="Flavoprotein-like_sf"/>
</dbReference>
<dbReference type="SUPFAM" id="SSF52218">
    <property type="entry name" value="Flavoproteins"/>
    <property type="match status" value="1"/>
</dbReference>
<feature type="non-terminal residue" evidence="2">
    <location>
        <position position="1"/>
    </location>
</feature>
<dbReference type="GO" id="GO:0008033">
    <property type="term" value="P:tRNA processing"/>
    <property type="evidence" value="ECO:0007669"/>
    <property type="project" value="InterPro"/>
</dbReference>
<dbReference type="Gene3D" id="3.40.50.360">
    <property type="match status" value="1"/>
</dbReference>
<name>A0A8J2M037_9BILA</name>
<dbReference type="PANTHER" id="PTHR13930">
    <property type="entry name" value="S-ADENOSYL-L-METHIONINE-DEPENDENT TRNA 4-DEMETHYLWYOSINE SYNTHASE"/>
    <property type="match status" value="1"/>
</dbReference>
<reference evidence="2" key="1">
    <citation type="submission" date="2021-09" db="EMBL/GenBank/DDBJ databases">
        <authorList>
            <consortium name="Pathogen Informatics"/>
        </authorList>
    </citation>
    <scope>NUCLEOTIDE SEQUENCE</scope>
</reference>
<comment type="caution">
    <text evidence="2">The sequence shown here is derived from an EMBL/GenBank/DDBJ whole genome shotgun (WGS) entry which is preliminary data.</text>
</comment>
<organism evidence="2 3">
    <name type="scientific">Cercopithifilaria johnstoni</name>
    <dbReference type="NCBI Taxonomy" id="2874296"/>
    <lineage>
        <taxon>Eukaryota</taxon>
        <taxon>Metazoa</taxon>
        <taxon>Ecdysozoa</taxon>
        <taxon>Nematoda</taxon>
        <taxon>Chromadorea</taxon>
        <taxon>Rhabditida</taxon>
        <taxon>Spirurina</taxon>
        <taxon>Spiruromorpha</taxon>
        <taxon>Filarioidea</taxon>
        <taxon>Onchocercidae</taxon>
        <taxon>Cercopithifilaria</taxon>
    </lineage>
</organism>